<evidence type="ECO:0000256" key="6">
    <source>
        <dbReference type="ARBA" id="ARBA00022777"/>
    </source>
</evidence>
<dbReference type="SUPFAM" id="SSF55874">
    <property type="entry name" value="ATPase domain of HSP90 chaperone/DNA topoisomerase II/histidine kinase"/>
    <property type="match status" value="1"/>
</dbReference>
<accession>A0ABU7L9L4</accession>
<proteinExistence type="predicted"/>
<keyword evidence="10" id="KW-1133">Transmembrane helix</keyword>
<feature type="coiled-coil region" evidence="9">
    <location>
        <begin position="155"/>
        <end position="185"/>
    </location>
</feature>
<dbReference type="Pfam" id="PF23539">
    <property type="entry name" value="DUF7134"/>
    <property type="match status" value="1"/>
</dbReference>
<evidence type="ECO:0000256" key="8">
    <source>
        <dbReference type="ARBA" id="ARBA00023012"/>
    </source>
</evidence>
<keyword evidence="3" id="KW-0597">Phosphoprotein</keyword>
<reference evidence="13 14" key="1">
    <citation type="submission" date="2023-07" db="EMBL/GenBank/DDBJ databases">
        <authorList>
            <person name="Girao M."/>
            <person name="Carvalho M.F."/>
        </authorList>
    </citation>
    <scope>NUCLEOTIDE SEQUENCE [LARGE SCALE GENOMIC DNA]</scope>
    <source>
        <strain evidence="13 14">YIM65754</strain>
    </source>
</reference>
<dbReference type="InterPro" id="IPR036890">
    <property type="entry name" value="HATPase_C_sf"/>
</dbReference>
<keyword evidence="8" id="KW-0902">Two-component regulatory system</keyword>
<dbReference type="Proteomes" id="UP001336020">
    <property type="component" value="Unassembled WGS sequence"/>
</dbReference>
<dbReference type="InterPro" id="IPR011712">
    <property type="entry name" value="Sig_transdc_His_kin_sub3_dim/P"/>
</dbReference>
<evidence type="ECO:0000259" key="12">
    <source>
        <dbReference type="Pfam" id="PF23539"/>
    </source>
</evidence>
<feature type="domain" description="DUF7134" evidence="12">
    <location>
        <begin position="12"/>
        <end position="152"/>
    </location>
</feature>
<feature type="transmembrane region" description="Helical" evidence="10">
    <location>
        <begin position="63"/>
        <end position="83"/>
    </location>
</feature>
<dbReference type="Gene3D" id="3.30.565.10">
    <property type="entry name" value="Histidine kinase-like ATPase, C-terminal domain"/>
    <property type="match status" value="1"/>
</dbReference>
<feature type="transmembrane region" description="Helical" evidence="10">
    <location>
        <begin position="14"/>
        <end position="33"/>
    </location>
</feature>
<comment type="catalytic activity">
    <reaction evidence="1">
        <text>ATP + protein L-histidine = ADP + protein N-phospho-L-histidine.</text>
        <dbReference type="EC" id="2.7.13.3"/>
    </reaction>
</comment>
<feature type="domain" description="Signal transduction histidine kinase subgroup 3 dimerisation and phosphoacceptor" evidence="11">
    <location>
        <begin position="180"/>
        <end position="245"/>
    </location>
</feature>
<name>A0ABU7L9L4_9NOCA</name>
<evidence type="ECO:0000313" key="13">
    <source>
        <dbReference type="EMBL" id="MEE2058238.1"/>
    </source>
</evidence>
<dbReference type="EMBL" id="JAUTXY010000004">
    <property type="protein sequence ID" value="MEE2058238.1"/>
    <property type="molecule type" value="Genomic_DNA"/>
</dbReference>
<gene>
    <name evidence="13" type="ORF">Q7514_11965</name>
</gene>
<feature type="transmembrane region" description="Helical" evidence="10">
    <location>
        <begin position="39"/>
        <end position="56"/>
    </location>
</feature>
<keyword evidence="14" id="KW-1185">Reference proteome</keyword>
<evidence type="ECO:0000256" key="10">
    <source>
        <dbReference type="SAM" id="Phobius"/>
    </source>
</evidence>
<dbReference type="RefSeq" id="WP_330133461.1">
    <property type="nucleotide sequence ID" value="NZ_JAUTXY010000004.1"/>
</dbReference>
<sequence>MFTPPARPRTWRRLGLDALVAVVAAVSSLPFLYLDHSDGPVAEMFLVVALSVPLVARRDWPVTVFLVIVGAVVIAAVYQPDLFVTPVALVSLYTVAAERSRRTALTAAVVLACALTALDWNSGDGTPWERAVFFGCLVLAALGLGLYSSARRAYVATLVENAARLERERDQQAELAAAAERARIAREMHDIVAHHLTVIVSLSQGAAASMTIAPSAAEEALREITNSGRLALRDTRNLLGVLREASPTAPSRQCAPNAPVPTLSDIDGLIGRVRAAGVSLTYETQGEKADTTPGIELTVYRVVQEALTNSLRHAGHDTAVDVLIQHADRDIRVMVASTANRGRTTVVPATEGRGLTGMKERVHAVGGTIEAGRTPTGWLVTAVVPVGAES</sequence>
<evidence type="ECO:0000256" key="1">
    <source>
        <dbReference type="ARBA" id="ARBA00000085"/>
    </source>
</evidence>
<evidence type="ECO:0000313" key="14">
    <source>
        <dbReference type="Proteomes" id="UP001336020"/>
    </source>
</evidence>
<evidence type="ECO:0000256" key="3">
    <source>
        <dbReference type="ARBA" id="ARBA00022553"/>
    </source>
</evidence>
<organism evidence="13 14">
    <name type="scientific">Rhodococcus artemisiae</name>
    <dbReference type="NCBI Taxonomy" id="714159"/>
    <lineage>
        <taxon>Bacteria</taxon>
        <taxon>Bacillati</taxon>
        <taxon>Actinomycetota</taxon>
        <taxon>Actinomycetes</taxon>
        <taxon>Mycobacteriales</taxon>
        <taxon>Nocardiaceae</taxon>
        <taxon>Rhodococcus</taxon>
    </lineage>
</organism>
<dbReference type="PANTHER" id="PTHR24421">
    <property type="entry name" value="NITRATE/NITRITE SENSOR PROTEIN NARX-RELATED"/>
    <property type="match status" value="1"/>
</dbReference>
<dbReference type="Pfam" id="PF07730">
    <property type="entry name" value="HisKA_3"/>
    <property type="match status" value="1"/>
</dbReference>
<keyword evidence="9" id="KW-0175">Coiled coil</keyword>
<keyword evidence="10" id="KW-0812">Transmembrane</keyword>
<evidence type="ECO:0000256" key="9">
    <source>
        <dbReference type="SAM" id="Coils"/>
    </source>
</evidence>
<dbReference type="InterPro" id="IPR050482">
    <property type="entry name" value="Sensor_HK_TwoCompSys"/>
</dbReference>
<comment type="caution">
    <text evidence="13">The sequence shown here is derived from an EMBL/GenBank/DDBJ whole genome shotgun (WGS) entry which is preliminary data.</text>
</comment>
<evidence type="ECO:0000256" key="7">
    <source>
        <dbReference type="ARBA" id="ARBA00022840"/>
    </source>
</evidence>
<evidence type="ECO:0000259" key="11">
    <source>
        <dbReference type="Pfam" id="PF07730"/>
    </source>
</evidence>
<dbReference type="Gene3D" id="1.20.5.1930">
    <property type="match status" value="1"/>
</dbReference>
<evidence type="ECO:0000256" key="2">
    <source>
        <dbReference type="ARBA" id="ARBA00012438"/>
    </source>
</evidence>
<keyword evidence="7" id="KW-0067">ATP-binding</keyword>
<keyword evidence="4" id="KW-0808">Transferase</keyword>
<keyword evidence="10" id="KW-0472">Membrane</keyword>
<dbReference type="GO" id="GO:0016301">
    <property type="term" value="F:kinase activity"/>
    <property type="evidence" value="ECO:0007669"/>
    <property type="project" value="UniProtKB-KW"/>
</dbReference>
<dbReference type="CDD" id="cd16917">
    <property type="entry name" value="HATPase_UhpB-NarQ-NarX-like"/>
    <property type="match status" value="1"/>
</dbReference>
<feature type="transmembrane region" description="Helical" evidence="10">
    <location>
        <begin position="132"/>
        <end position="150"/>
    </location>
</feature>
<keyword evidence="6 13" id="KW-0418">Kinase</keyword>
<dbReference type="PANTHER" id="PTHR24421:SF10">
    <property type="entry name" value="NITRATE_NITRITE SENSOR PROTEIN NARQ"/>
    <property type="match status" value="1"/>
</dbReference>
<evidence type="ECO:0000256" key="4">
    <source>
        <dbReference type="ARBA" id="ARBA00022679"/>
    </source>
</evidence>
<keyword evidence="5" id="KW-0547">Nucleotide-binding</keyword>
<dbReference type="EC" id="2.7.13.3" evidence="2"/>
<protein>
    <recommendedName>
        <fullName evidence="2">histidine kinase</fullName>
        <ecNumber evidence="2">2.7.13.3</ecNumber>
    </recommendedName>
</protein>
<evidence type="ECO:0000256" key="5">
    <source>
        <dbReference type="ARBA" id="ARBA00022741"/>
    </source>
</evidence>
<dbReference type="InterPro" id="IPR055558">
    <property type="entry name" value="DUF7134"/>
</dbReference>